<feature type="domain" description="BON" evidence="2">
    <location>
        <begin position="40"/>
        <end position="108"/>
    </location>
</feature>
<protein>
    <submittedName>
        <fullName evidence="3">BON domain-containing protein</fullName>
    </submittedName>
</protein>
<dbReference type="Proteomes" id="UP001165498">
    <property type="component" value="Unassembled WGS sequence"/>
</dbReference>
<feature type="signal peptide" evidence="1">
    <location>
        <begin position="1"/>
        <end position="28"/>
    </location>
</feature>
<comment type="caution">
    <text evidence="3">The sequence shown here is derived from an EMBL/GenBank/DDBJ whole genome shotgun (WGS) entry which is preliminary data.</text>
</comment>
<name>A0ABT1QZI3_9GAMM</name>
<dbReference type="Gene3D" id="3.30.1340.30">
    <property type="match status" value="1"/>
</dbReference>
<accession>A0ABT1QZI3</accession>
<sequence>MSLRDSRGGSVRLFLAVFLAAVFFPAGAAAQGNPADSRSTDELTEALARRRLAADDLMPYHRVEVSIADGVATLTGTARTRQARDAVVREVGKVRGVTSVKDRIEVEPTP</sequence>
<feature type="chain" id="PRO_5046191646" evidence="1">
    <location>
        <begin position="29"/>
        <end position="110"/>
    </location>
</feature>
<proteinExistence type="predicted"/>
<evidence type="ECO:0000313" key="4">
    <source>
        <dbReference type="Proteomes" id="UP001165498"/>
    </source>
</evidence>
<dbReference type="RefSeq" id="WP_255916885.1">
    <property type="nucleotide sequence ID" value="NZ_JANFQO010000051.1"/>
</dbReference>
<dbReference type="InterPro" id="IPR007055">
    <property type="entry name" value="BON_dom"/>
</dbReference>
<dbReference type="EMBL" id="JANFQO010000051">
    <property type="protein sequence ID" value="MCQ4167704.1"/>
    <property type="molecule type" value="Genomic_DNA"/>
</dbReference>
<evidence type="ECO:0000313" key="3">
    <source>
        <dbReference type="EMBL" id="MCQ4167704.1"/>
    </source>
</evidence>
<keyword evidence="4" id="KW-1185">Reference proteome</keyword>
<reference evidence="3" key="1">
    <citation type="submission" date="2022-07" db="EMBL/GenBank/DDBJ databases">
        <title>Tahibacter sp., a new gammaproteobacterium isolated from the silt sample collected at pig farm.</title>
        <authorList>
            <person name="Chen H."/>
        </authorList>
    </citation>
    <scope>NUCLEOTIDE SEQUENCE</scope>
    <source>
        <strain evidence="3">P2K</strain>
    </source>
</reference>
<organism evidence="3 4">
    <name type="scientific">Tahibacter harae</name>
    <dbReference type="NCBI Taxonomy" id="2963937"/>
    <lineage>
        <taxon>Bacteria</taxon>
        <taxon>Pseudomonadati</taxon>
        <taxon>Pseudomonadota</taxon>
        <taxon>Gammaproteobacteria</taxon>
        <taxon>Lysobacterales</taxon>
        <taxon>Rhodanobacteraceae</taxon>
        <taxon>Tahibacter</taxon>
    </lineage>
</organism>
<dbReference type="Pfam" id="PF04972">
    <property type="entry name" value="BON"/>
    <property type="match status" value="1"/>
</dbReference>
<gene>
    <name evidence="3" type="ORF">NM961_23595</name>
</gene>
<keyword evidence="1" id="KW-0732">Signal</keyword>
<dbReference type="PROSITE" id="PS50914">
    <property type="entry name" value="BON"/>
    <property type="match status" value="1"/>
</dbReference>
<evidence type="ECO:0000256" key="1">
    <source>
        <dbReference type="SAM" id="SignalP"/>
    </source>
</evidence>
<evidence type="ECO:0000259" key="2">
    <source>
        <dbReference type="PROSITE" id="PS50914"/>
    </source>
</evidence>